<sequence length="212" mass="24006">MPDVLLHNLLILLTNCSRPGCNFELASLSDWHVDQARNVFFMNIPPSVAIPTNGHELSRSEGSVPTVEKSMAEICKILCRIAELTRPRRIASHYAGCAHYHEKKILVKKKRTAEEILADMEAATGRFDAQNKFLQDCQNEIRTLKAAREAIRHELKTLATQARSIKSVRARQEADQPVRNMKLFIDQFTGDTGSDRYSNRPHPQKALISWTA</sequence>
<accession>A0A9X6NS20</accession>
<organism evidence="3 4">
    <name type="scientific">Hypsibius exemplaris</name>
    <name type="common">Freshwater tardigrade</name>
    <dbReference type="NCBI Taxonomy" id="2072580"/>
    <lineage>
        <taxon>Eukaryota</taxon>
        <taxon>Metazoa</taxon>
        <taxon>Ecdysozoa</taxon>
        <taxon>Tardigrada</taxon>
        <taxon>Eutardigrada</taxon>
        <taxon>Parachela</taxon>
        <taxon>Hypsibioidea</taxon>
        <taxon>Hypsibiidae</taxon>
        <taxon>Hypsibius</taxon>
    </lineage>
</organism>
<comment type="caution">
    <text evidence="3">The sequence shown here is derived from an EMBL/GenBank/DDBJ whole genome shotgun (WGS) entry which is preliminary data.</text>
</comment>
<name>A0A9X6NS20_HYPEX</name>
<protein>
    <submittedName>
        <fullName evidence="3">Uncharacterized protein</fullName>
    </submittedName>
</protein>
<evidence type="ECO:0000256" key="2">
    <source>
        <dbReference type="SAM" id="MobiDB-lite"/>
    </source>
</evidence>
<keyword evidence="1" id="KW-0175">Coiled coil</keyword>
<dbReference type="AlphaFoldDB" id="A0A9X6NS20"/>
<dbReference type="Proteomes" id="UP000192578">
    <property type="component" value="Unassembled WGS sequence"/>
</dbReference>
<evidence type="ECO:0000313" key="4">
    <source>
        <dbReference type="Proteomes" id="UP000192578"/>
    </source>
</evidence>
<gene>
    <name evidence="3" type="ORF">BV898_19356</name>
</gene>
<keyword evidence="4" id="KW-1185">Reference proteome</keyword>
<evidence type="ECO:0000256" key="1">
    <source>
        <dbReference type="SAM" id="Coils"/>
    </source>
</evidence>
<feature type="region of interest" description="Disordered" evidence="2">
    <location>
        <begin position="192"/>
        <end position="212"/>
    </location>
</feature>
<evidence type="ECO:0000313" key="3">
    <source>
        <dbReference type="EMBL" id="OWA54969.1"/>
    </source>
</evidence>
<proteinExistence type="predicted"/>
<reference evidence="4" key="1">
    <citation type="submission" date="2017-01" db="EMBL/GenBank/DDBJ databases">
        <title>Comparative genomics of anhydrobiosis in the tardigrade Hypsibius dujardini.</title>
        <authorList>
            <person name="Yoshida Y."/>
            <person name="Koutsovoulos G."/>
            <person name="Laetsch D."/>
            <person name="Stevens L."/>
            <person name="Kumar S."/>
            <person name="Horikawa D."/>
            <person name="Ishino K."/>
            <person name="Komine S."/>
            <person name="Tomita M."/>
            <person name="Blaxter M."/>
            <person name="Arakawa K."/>
        </authorList>
    </citation>
    <scope>NUCLEOTIDE SEQUENCE [LARGE SCALE GENOMIC DNA]</scope>
    <source>
        <strain evidence="4">Z151</strain>
    </source>
</reference>
<dbReference type="OrthoDB" id="2386367at2759"/>
<dbReference type="EMBL" id="MTYJ01000496">
    <property type="protein sequence ID" value="OWA54969.1"/>
    <property type="molecule type" value="Genomic_DNA"/>
</dbReference>
<feature type="coiled-coil region" evidence="1">
    <location>
        <begin position="134"/>
        <end position="161"/>
    </location>
</feature>